<dbReference type="KEGG" id="tti:THITH_10955"/>
<dbReference type="SUPFAM" id="SSF55424">
    <property type="entry name" value="FAD/NAD-linked reductases, dimerisation (C-terminal) domain"/>
    <property type="match status" value="1"/>
</dbReference>
<dbReference type="AlphaFoldDB" id="W0DPB0"/>
<dbReference type="RefSeq" id="WP_006748121.1">
    <property type="nucleotide sequence ID" value="NZ_CP007029.1"/>
</dbReference>
<evidence type="ECO:0000256" key="4">
    <source>
        <dbReference type="ARBA" id="ARBA00022827"/>
    </source>
</evidence>
<feature type="domain" description="Pyridine nucleotide-disulphide oxidoreductase dimerisation" evidence="7">
    <location>
        <begin position="334"/>
        <end position="437"/>
    </location>
</feature>
<evidence type="ECO:0000256" key="3">
    <source>
        <dbReference type="ARBA" id="ARBA00022630"/>
    </source>
</evidence>
<dbReference type="InterPro" id="IPR016156">
    <property type="entry name" value="FAD/NAD-linked_Rdtase_dimer_sf"/>
</dbReference>
<dbReference type="InterPro" id="IPR023753">
    <property type="entry name" value="FAD/NAD-binding_dom"/>
</dbReference>
<dbReference type="HOGENOM" id="CLU_003291_1_3_6"/>
<evidence type="ECO:0000259" key="7">
    <source>
        <dbReference type="Pfam" id="PF02852"/>
    </source>
</evidence>
<dbReference type="EMBL" id="CP007029">
    <property type="protein sequence ID" value="AHE98680.1"/>
    <property type="molecule type" value="Genomic_DNA"/>
</dbReference>
<evidence type="ECO:0000256" key="6">
    <source>
        <dbReference type="ARBA" id="ARBA00023284"/>
    </source>
</evidence>
<dbReference type="Pfam" id="PF02852">
    <property type="entry name" value="Pyr_redox_dim"/>
    <property type="match status" value="1"/>
</dbReference>
<sequence>MQNRKLVVIGGDAAGMSAASKVRREHPDREIVVFERGRHTSYAACGMPYYIAGMIDSAEPLIARRPEVFREKQQIDVRIRHEVVGIDLAGKRVQVSDLDRGERFWEAWDELLIATGAAPLVPDLPNVHAENVFSLSTLQSGIDVFEDMRRHPPRTAVIAGGGYVGIEMAEALVARGVEVSLIDMAAQVMTTMDPDMTAGIVDTMRAAGVSVFLEERLERLDIGADGRVCSLSTDKRRLDADLVILGLGIRPNSDLARDAGIDLGESGAIRVNRRMQTSAADVWAAGDCAESFHLVKERPAFIALGTVANKHGLVAGINLSGGRQEFPGVLGTAITRFQDLEIARTGLSESETRDLGIAYRTKTVDALTRSHFFPGAGKVKVKLVVEDSSGRLLGGQIVGANGAGKRIDALAAAISARMTAEQLVYLDLAYAPPFSPVWDPVQTAARTLV</sequence>
<dbReference type="OrthoDB" id="9808980at2"/>
<dbReference type="InterPro" id="IPR004099">
    <property type="entry name" value="Pyr_nucl-diS_OxRdtase_dimer"/>
</dbReference>
<dbReference type="STRING" id="713585.THITH_10955"/>
<dbReference type="SUPFAM" id="SSF51905">
    <property type="entry name" value="FAD/NAD(P)-binding domain"/>
    <property type="match status" value="1"/>
</dbReference>
<dbReference type="Pfam" id="PF07992">
    <property type="entry name" value="Pyr_redox_2"/>
    <property type="match status" value="1"/>
</dbReference>
<feature type="domain" description="FAD/NAD(P)-binding" evidence="8">
    <location>
        <begin position="5"/>
        <end position="295"/>
    </location>
</feature>
<keyword evidence="4" id="KW-0274">FAD</keyword>
<dbReference type="Gene3D" id="3.50.50.60">
    <property type="entry name" value="FAD/NAD(P)-binding domain"/>
    <property type="match status" value="2"/>
</dbReference>
<accession>W0DPB0</accession>
<dbReference type="PANTHER" id="PTHR43429">
    <property type="entry name" value="PYRIDINE NUCLEOTIDE-DISULFIDE OXIDOREDUCTASE DOMAIN-CONTAINING"/>
    <property type="match status" value="1"/>
</dbReference>
<keyword evidence="5" id="KW-0560">Oxidoreductase</keyword>
<gene>
    <name evidence="9" type="ORF">THITH_10955</name>
</gene>
<protein>
    <submittedName>
        <fullName evidence="9">Flavoprotein oxidoreductase</fullName>
    </submittedName>
</protein>
<dbReference type="PRINTS" id="PR00411">
    <property type="entry name" value="PNDRDTASEI"/>
</dbReference>
<comment type="similarity">
    <text evidence="2">Belongs to the class-III pyridine nucleotide-disulfide oxidoreductase family.</text>
</comment>
<keyword evidence="10" id="KW-1185">Reference proteome</keyword>
<dbReference type="PANTHER" id="PTHR43429:SF1">
    <property type="entry name" value="NAD(P)H SULFUR OXIDOREDUCTASE (COA-DEPENDENT)"/>
    <property type="match status" value="1"/>
</dbReference>
<dbReference type="PRINTS" id="PR00368">
    <property type="entry name" value="FADPNR"/>
</dbReference>
<dbReference type="InterPro" id="IPR036188">
    <property type="entry name" value="FAD/NAD-bd_sf"/>
</dbReference>
<evidence type="ECO:0000313" key="10">
    <source>
        <dbReference type="Proteomes" id="UP000005289"/>
    </source>
</evidence>
<dbReference type="Proteomes" id="UP000005289">
    <property type="component" value="Chromosome"/>
</dbReference>
<keyword evidence="3" id="KW-0285">Flavoprotein</keyword>
<evidence type="ECO:0000256" key="1">
    <source>
        <dbReference type="ARBA" id="ARBA00001974"/>
    </source>
</evidence>
<reference evidence="9 10" key="1">
    <citation type="submission" date="2013-12" db="EMBL/GenBank/DDBJ databases">
        <authorList>
            <consortium name="DOE Joint Genome Institute"/>
            <person name="Muyzer G."/>
            <person name="Huntemann M."/>
            <person name="Han J."/>
            <person name="Chen A."/>
            <person name="Kyrpides N."/>
            <person name="Mavromatis K."/>
            <person name="Markowitz V."/>
            <person name="Palaniappan K."/>
            <person name="Ivanova N."/>
            <person name="Schaumberg A."/>
            <person name="Pati A."/>
            <person name="Liolios K."/>
            <person name="Nordberg H.P."/>
            <person name="Cantor M.N."/>
            <person name="Hua S.X."/>
            <person name="Woyke T."/>
        </authorList>
    </citation>
    <scope>NUCLEOTIDE SEQUENCE [LARGE SCALE GENOMIC DNA]</scope>
    <source>
        <strain evidence="9 10">ARh 1</strain>
    </source>
</reference>
<proteinExistence type="inferred from homology"/>
<comment type="cofactor">
    <cofactor evidence="1">
        <name>FAD</name>
        <dbReference type="ChEBI" id="CHEBI:57692"/>
    </cofactor>
</comment>
<keyword evidence="6" id="KW-0676">Redox-active center</keyword>
<name>W0DPB0_9GAMM</name>
<organism evidence="9 10">
    <name type="scientific">Thioalkalivibrio paradoxus ARh 1</name>
    <dbReference type="NCBI Taxonomy" id="713585"/>
    <lineage>
        <taxon>Bacteria</taxon>
        <taxon>Pseudomonadati</taxon>
        <taxon>Pseudomonadota</taxon>
        <taxon>Gammaproteobacteria</taxon>
        <taxon>Chromatiales</taxon>
        <taxon>Ectothiorhodospiraceae</taxon>
        <taxon>Thioalkalivibrio</taxon>
    </lineage>
</organism>
<evidence type="ECO:0000256" key="2">
    <source>
        <dbReference type="ARBA" id="ARBA00009130"/>
    </source>
</evidence>
<dbReference type="GO" id="GO:0016491">
    <property type="term" value="F:oxidoreductase activity"/>
    <property type="evidence" value="ECO:0007669"/>
    <property type="project" value="UniProtKB-KW"/>
</dbReference>
<evidence type="ECO:0000259" key="8">
    <source>
        <dbReference type="Pfam" id="PF07992"/>
    </source>
</evidence>
<dbReference type="InterPro" id="IPR050260">
    <property type="entry name" value="FAD-bd_OxRdtase"/>
</dbReference>
<evidence type="ECO:0000256" key="5">
    <source>
        <dbReference type="ARBA" id="ARBA00023002"/>
    </source>
</evidence>
<evidence type="ECO:0000313" key="9">
    <source>
        <dbReference type="EMBL" id="AHE98680.1"/>
    </source>
</evidence>